<evidence type="ECO:0000313" key="1">
    <source>
        <dbReference type="EMBL" id="MDB6247462.1"/>
    </source>
</evidence>
<proteinExistence type="predicted"/>
<accession>A0AAW6BCZ9</accession>
<evidence type="ECO:0000313" key="2">
    <source>
        <dbReference type="Proteomes" id="UP001141961"/>
    </source>
</evidence>
<dbReference type="EMBL" id="JAOTHD010000034">
    <property type="protein sequence ID" value="MDB6247462.1"/>
    <property type="molecule type" value="Genomic_DNA"/>
</dbReference>
<sequence>MTKKTLSSDRFLKDIQGKNLNFLIGAGASVGLVNTLDLSELGESFEDLYSDKELNSQQKVALDLIWFKSWIQDTLITKEKIKKILEKNPDGQKTYDNYKKFVNELGDFLNREGYDRPKRANIFTTNYDSLFELAFDETSQDQRMIYFNDGSRGFLNRYISTENFNLNISHSAMSDNFQRNIPTINLLKIHGSITWDLEENSKRIKATINNQVFQKVKTDSDIIFSHIDLDNFPIIDHLFFGKALRSKQKENKEFIQENLKKELLEFKPKYPTILSTSTDANLSMSENPKPLTQEEATDLEDRLQDEFNLHFNKWKYPQPILNKKNNDNSDLECSLNDFEMDYKRLQVVNPTKDKFRETVFQQNYYQLLRMLSFELEKRDSILIIFGFSFADEHILEIIRRSIINPYLKVFVICYDERSREDIKTKLGNVGSNQIDFLPYDYNYVIDGQKQSMKGNFDYLNYLFSGRSNSEG</sequence>
<reference evidence="1" key="2">
    <citation type="submission" date="2022-10" db="EMBL/GenBank/DDBJ databases">
        <authorList>
            <person name="Kostovova I."/>
            <person name="Moravkova M."/>
            <person name="Pechar R."/>
        </authorList>
    </citation>
    <scope>NUCLEOTIDE SEQUENCE</scope>
    <source>
        <strain evidence="1">M597B</strain>
    </source>
</reference>
<reference evidence="1" key="1">
    <citation type="journal article" date="2022" name="Microorganisms">
        <title>Antibiotic Susceptibility, Resistance Gene Determinants and Corresponding Genomic Regions in Lactobacillus amylovorus Isolates Derived from Wild Boars and Domestic Pigs.</title>
        <authorList>
            <person name="Moravkova M."/>
            <person name="Kostovova I."/>
            <person name="Kavanova K."/>
            <person name="Pechar R."/>
            <person name="Stanek S."/>
            <person name="Brychta A."/>
            <person name="Zeman M."/>
            <person name="Kubasova T."/>
        </authorList>
    </citation>
    <scope>NUCLEOTIDE SEQUENCE</scope>
    <source>
        <strain evidence="1">M597B</strain>
    </source>
</reference>
<comment type="caution">
    <text evidence="1">The sequence shown here is derived from an EMBL/GenBank/DDBJ whole genome shotgun (WGS) entry which is preliminary data.</text>
</comment>
<dbReference type="Pfam" id="PF13289">
    <property type="entry name" value="SIR2_2"/>
    <property type="match status" value="1"/>
</dbReference>
<dbReference type="RefSeq" id="WP_271327243.1">
    <property type="nucleotide sequence ID" value="NZ_JAOTHC010000033.1"/>
</dbReference>
<gene>
    <name evidence="1" type="ORF">ODV14_09120</name>
</gene>
<name>A0AAW6BCZ9_LACAM</name>
<protein>
    <submittedName>
        <fullName evidence="1">SIR2 family protein</fullName>
    </submittedName>
</protein>
<dbReference type="AlphaFoldDB" id="A0AAW6BCZ9"/>
<organism evidence="1 2">
    <name type="scientific">Lactobacillus amylovorus</name>
    <dbReference type="NCBI Taxonomy" id="1604"/>
    <lineage>
        <taxon>Bacteria</taxon>
        <taxon>Bacillati</taxon>
        <taxon>Bacillota</taxon>
        <taxon>Bacilli</taxon>
        <taxon>Lactobacillales</taxon>
        <taxon>Lactobacillaceae</taxon>
        <taxon>Lactobacillus</taxon>
    </lineage>
</organism>
<dbReference type="Proteomes" id="UP001141961">
    <property type="component" value="Unassembled WGS sequence"/>
</dbReference>